<dbReference type="Proteomes" id="UP000184063">
    <property type="component" value="Unassembled WGS sequence"/>
</dbReference>
<reference evidence="2" key="1">
    <citation type="journal article" date="2017" name="Genome Biol.">
        <title>Comparative genomics reveals high biological diversity and specific adaptations in the industrially and medically important fungal genus Aspergillus.</title>
        <authorList>
            <person name="de Vries R.P."/>
            <person name="Riley R."/>
            <person name="Wiebenga A."/>
            <person name="Aguilar-Osorio G."/>
            <person name="Amillis S."/>
            <person name="Uchima C.A."/>
            <person name="Anderluh G."/>
            <person name="Asadollahi M."/>
            <person name="Askin M."/>
            <person name="Barry K."/>
            <person name="Battaglia E."/>
            <person name="Bayram O."/>
            <person name="Benocci T."/>
            <person name="Braus-Stromeyer S.A."/>
            <person name="Caldana C."/>
            <person name="Canovas D."/>
            <person name="Cerqueira G.C."/>
            <person name="Chen F."/>
            <person name="Chen W."/>
            <person name="Choi C."/>
            <person name="Clum A."/>
            <person name="Dos Santos R.A."/>
            <person name="Damasio A.R."/>
            <person name="Diallinas G."/>
            <person name="Emri T."/>
            <person name="Fekete E."/>
            <person name="Flipphi M."/>
            <person name="Freyberg S."/>
            <person name="Gallo A."/>
            <person name="Gournas C."/>
            <person name="Habgood R."/>
            <person name="Hainaut M."/>
            <person name="Harispe M.L."/>
            <person name="Henrissat B."/>
            <person name="Hilden K.S."/>
            <person name="Hope R."/>
            <person name="Hossain A."/>
            <person name="Karabika E."/>
            <person name="Karaffa L."/>
            <person name="Karanyi Z."/>
            <person name="Krasevec N."/>
            <person name="Kuo A."/>
            <person name="Kusch H."/>
            <person name="LaButti K."/>
            <person name="Lagendijk E.L."/>
            <person name="Lapidus A."/>
            <person name="Levasseur A."/>
            <person name="Lindquist E."/>
            <person name="Lipzen A."/>
            <person name="Logrieco A.F."/>
            <person name="MacCabe A."/>
            <person name="Maekelae M.R."/>
            <person name="Malavazi I."/>
            <person name="Melin P."/>
            <person name="Meyer V."/>
            <person name="Mielnichuk N."/>
            <person name="Miskei M."/>
            <person name="Molnar A.P."/>
            <person name="Mule G."/>
            <person name="Ngan C.Y."/>
            <person name="Orejas M."/>
            <person name="Orosz E."/>
            <person name="Ouedraogo J.P."/>
            <person name="Overkamp K.M."/>
            <person name="Park H.-S."/>
            <person name="Perrone G."/>
            <person name="Piumi F."/>
            <person name="Punt P.J."/>
            <person name="Ram A.F."/>
            <person name="Ramon A."/>
            <person name="Rauscher S."/>
            <person name="Record E."/>
            <person name="Riano-Pachon D.M."/>
            <person name="Robert V."/>
            <person name="Roehrig J."/>
            <person name="Ruller R."/>
            <person name="Salamov A."/>
            <person name="Salih N.S."/>
            <person name="Samson R.A."/>
            <person name="Sandor E."/>
            <person name="Sanguinetti M."/>
            <person name="Schuetze T."/>
            <person name="Sepcic K."/>
            <person name="Shelest E."/>
            <person name="Sherlock G."/>
            <person name="Sophianopoulou V."/>
            <person name="Squina F.M."/>
            <person name="Sun H."/>
            <person name="Susca A."/>
            <person name="Todd R.B."/>
            <person name="Tsang A."/>
            <person name="Unkles S.E."/>
            <person name="van de Wiele N."/>
            <person name="van Rossen-Uffink D."/>
            <person name="Oliveira J.V."/>
            <person name="Vesth T.C."/>
            <person name="Visser J."/>
            <person name="Yu J.-H."/>
            <person name="Zhou M."/>
            <person name="Andersen M.R."/>
            <person name="Archer D.B."/>
            <person name="Baker S.E."/>
            <person name="Benoit I."/>
            <person name="Brakhage A.A."/>
            <person name="Braus G.H."/>
            <person name="Fischer R."/>
            <person name="Frisvad J.C."/>
            <person name="Goldman G.H."/>
            <person name="Houbraken J."/>
            <person name="Oakley B."/>
            <person name="Pocsi I."/>
            <person name="Scazzocchio C."/>
            <person name="Seiboth B."/>
            <person name="vanKuyk P.A."/>
            <person name="Wortman J."/>
            <person name="Dyer P.S."/>
            <person name="Grigoriev I.V."/>
        </authorList>
    </citation>
    <scope>NUCLEOTIDE SEQUENCE [LARGE SCALE GENOMIC DNA]</scope>
    <source>
        <strain evidence="2">CBS 106.47</strain>
    </source>
</reference>
<protein>
    <submittedName>
        <fullName evidence="1">Uncharacterized protein</fullName>
    </submittedName>
</protein>
<dbReference type="EMBL" id="KV878236">
    <property type="protein sequence ID" value="OJZ91979.1"/>
    <property type="molecule type" value="Genomic_DNA"/>
</dbReference>
<proteinExistence type="predicted"/>
<gene>
    <name evidence="1" type="ORF">ASPFODRAFT_201807</name>
</gene>
<dbReference type="AlphaFoldDB" id="A0A1M3TYW1"/>
<evidence type="ECO:0000313" key="2">
    <source>
        <dbReference type="Proteomes" id="UP000184063"/>
    </source>
</evidence>
<name>A0A1M3TYW1_ASPLC</name>
<dbReference type="VEuPathDB" id="FungiDB:ASPFODRAFT_201807"/>
<evidence type="ECO:0000313" key="1">
    <source>
        <dbReference type="EMBL" id="OJZ91979.1"/>
    </source>
</evidence>
<sequence length="153" mass="17550">MSWSSHDSCLERALISKHHNHAIHSSRTRPTSVAAPFPTSSWRAEHSRTRIRPASPTNISFDSEHVYFNLREKDGTIPSTYRKLPYKARLIRSGSPSLILAHWLAPRRQGHVALVFDLEEGTVTVAALMPQKFELFRFDPRGYRHGDWPSHAR</sequence>
<accession>A0A1M3TYW1</accession>
<organism evidence="1 2">
    <name type="scientific">Aspergillus luchuensis (strain CBS 106.47)</name>
    <dbReference type="NCBI Taxonomy" id="1137211"/>
    <lineage>
        <taxon>Eukaryota</taxon>
        <taxon>Fungi</taxon>
        <taxon>Dikarya</taxon>
        <taxon>Ascomycota</taxon>
        <taxon>Pezizomycotina</taxon>
        <taxon>Eurotiomycetes</taxon>
        <taxon>Eurotiomycetidae</taxon>
        <taxon>Eurotiales</taxon>
        <taxon>Aspergillaceae</taxon>
        <taxon>Aspergillus</taxon>
        <taxon>Aspergillus subgen. Circumdati</taxon>
    </lineage>
</organism>